<dbReference type="AlphaFoldDB" id="A0A401RK23"/>
<feature type="domain" description="Folate receptor-like" evidence="5">
    <location>
        <begin position="61"/>
        <end position="216"/>
    </location>
</feature>
<name>A0A401RK23_CHIPU</name>
<evidence type="ECO:0000256" key="3">
    <source>
        <dbReference type="ARBA" id="ARBA00023157"/>
    </source>
</evidence>
<evidence type="ECO:0000313" key="6">
    <source>
        <dbReference type="EMBL" id="GCC18456.1"/>
    </source>
</evidence>
<dbReference type="STRING" id="137246.A0A401RK23"/>
<keyword evidence="2" id="KW-0732">Signal</keyword>
<dbReference type="GO" id="GO:0038023">
    <property type="term" value="F:signaling receptor activity"/>
    <property type="evidence" value="ECO:0007669"/>
    <property type="project" value="TreeGrafter"/>
</dbReference>
<keyword evidence="3" id="KW-1015">Disulfide bond</keyword>
<evidence type="ECO:0000256" key="1">
    <source>
        <dbReference type="ARBA" id="ARBA00007932"/>
    </source>
</evidence>
<proteinExistence type="inferred from homology"/>
<dbReference type="Proteomes" id="UP000287033">
    <property type="component" value="Unassembled WGS sequence"/>
</dbReference>
<evidence type="ECO:0000259" key="5">
    <source>
        <dbReference type="Pfam" id="PF03024"/>
    </source>
</evidence>
<organism evidence="6 7">
    <name type="scientific">Chiloscyllium punctatum</name>
    <name type="common">Brownbanded bambooshark</name>
    <name type="synonym">Hemiscyllium punctatum</name>
    <dbReference type="NCBI Taxonomy" id="137246"/>
    <lineage>
        <taxon>Eukaryota</taxon>
        <taxon>Metazoa</taxon>
        <taxon>Chordata</taxon>
        <taxon>Craniata</taxon>
        <taxon>Vertebrata</taxon>
        <taxon>Chondrichthyes</taxon>
        <taxon>Elasmobranchii</taxon>
        <taxon>Galeomorphii</taxon>
        <taxon>Galeoidea</taxon>
        <taxon>Orectolobiformes</taxon>
        <taxon>Hemiscylliidae</taxon>
        <taxon>Chiloscyllium</taxon>
    </lineage>
</organism>
<feature type="region of interest" description="Disordered" evidence="4">
    <location>
        <begin position="1"/>
        <end position="44"/>
    </location>
</feature>
<reference evidence="6 7" key="1">
    <citation type="journal article" date="2018" name="Nat. Ecol. Evol.">
        <title>Shark genomes provide insights into elasmobranch evolution and the origin of vertebrates.</title>
        <authorList>
            <person name="Hara Y"/>
            <person name="Yamaguchi K"/>
            <person name="Onimaru K"/>
            <person name="Kadota M"/>
            <person name="Koyanagi M"/>
            <person name="Keeley SD"/>
            <person name="Tatsumi K"/>
            <person name="Tanaka K"/>
            <person name="Motone F"/>
            <person name="Kageyama Y"/>
            <person name="Nozu R"/>
            <person name="Adachi N"/>
            <person name="Nishimura O"/>
            <person name="Nakagawa R"/>
            <person name="Tanegashima C"/>
            <person name="Kiyatake I"/>
            <person name="Matsumoto R"/>
            <person name="Murakumo K"/>
            <person name="Nishida K"/>
            <person name="Terakita A"/>
            <person name="Kuratani S"/>
            <person name="Sato K"/>
            <person name="Hyodo S Kuraku.S."/>
        </authorList>
    </citation>
    <scope>NUCLEOTIDE SEQUENCE [LARGE SCALE GENOMIC DNA]</scope>
</reference>
<dbReference type="GO" id="GO:0009897">
    <property type="term" value="C:external side of plasma membrane"/>
    <property type="evidence" value="ECO:0007669"/>
    <property type="project" value="TreeGrafter"/>
</dbReference>
<accession>A0A401RK23</accession>
<evidence type="ECO:0000313" key="7">
    <source>
        <dbReference type="Proteomes" id="UP000287033"/>
    </source>
</evidence>
<comment type="caution">
    <text evidence="6">The sequence shown here is derived from an EMBL/GenBank/DDBJ whole genome shotgun (WGS) entry which is preliminary data.</text>
</comment>
<dbReference type="OMA" id="YNRCPAG"/>
<evidence type="ECO:0000256" key="2">
    <source>
        <dbReference type="ARBA" id="ARBA00022729"/>
    </source>
</evidence>
<evidence type="ECO:0000256" key="4">
    <source>
        <dbReference type="SAM" id="MobiDB-lite"/>
    </source>
</evidence>
<dbReference type="Pfam" id="PF03024">
    <property type="entry name" value="Folate_rec"/>
    <property type="match status" value="1"/>
</dbReference>
<feature type="compositionally biased region" description="Acidic residues" evidence="4">
    <location>
        <begin position="1"/>
        <end position="31"/>
    </location>
</feature>
<dbReference type="InterPro" id="IPR018143">
    <property type="entry name" value="Folate_rcpt-like"/>
</dbReference>
<sequence length="267" mass="30600">MQDMDEMNDYNESPDDGEINEIDMEGAEQDQDQGSTWVEGGGQGRRAHAQSAGECAACSRLQCEPWKDNACCRANTTLEAHNDQSHLYNFNWNHCGIMTEKCKRHFIQDTCLYECSPNLGPWIVTVDQSWRKERIMHVPICKTDCEDWWKDCQDDHTCKSNWHKGWDWSTGVNQCPTGSKCEKFIKFFPTPRDLCEKLWSYSYEFTEHDRGSGKCIAMWFDTSGSRQNPNAEVARYYAIQKGLIASSSSVELTVSLFLTLLLLSVLS</sequence>
<dbReference type="OrthoDB" id="567542at2759"/>
<comment type="similarity">
    <text evidence="1">Belongs to the folate receptor family.</text>
</comment>
<dbReference type="PANTHER" id="PTHR10517:SF14">
    <property type="entry name" value="FOLATE RECEPTOR 1-RELATED"/>
    <property type="match status" value="1"/>
</dbReference>
<dbReference type="InterPro" id="IPR004269">
    <property type="entry name" value="Folate_rcpt"/>
</dbReference>
<protein>
    <recommendedName>
        <fullName evidence="5">Folate receptor-like domain-containing protein</fullName>
    </recommendedName>
</protein>
<gene>
    <name evidence="6" type="ORF">chiPu_0020801</name>
</gene>
<dbReference type="PANTHER" id="PTHR10517">
    <property type="entry name" value="FOLATE RECEPTOR"/>
    <property type="match status" value="1"/>
</dbReference>
<dbReference type="EMBL" id="BEZZ01002959">
    <property type="protein sequence ID" value="GCC18456.1"/>
    <property type="molecule type" value="Genomic_DNA"/>
</dbReference>
<keyword evidence="7" id="KW-1185">Reference proteome</keyword>